<dbReference type="Gene3D" id="3.40.47.10">
    <property type="match status" value="1"/>
</dbReference>
<dbReference type="InterPro" id="IPR050091">
    <property type="entry name" value="PKS_NRPS_Biosynth_Enz"/>
</dbReference>
<evidence type="ECO:0000256" key="1">
    <source>
        <dbReference type="ARBA" id="ARBA00022450"/>
    </source>
</evidence>
<comment type="caution">
    <text evidence="5">The sequence shown here is derived from an EMBL/GenBank/DDBJ whole genome shotgun (WGS) entry which is preliminary data.</text>
</comment>
<dbReference type="InterPro" id="IPR016039">
    <property type="entry name" value="Thiolase-like"/>
</dbReference>
<evidence type="ECO:0000313" key="6">
    <source>
        <dbReference type="Proteomes" id="UP001201262"/>
    </source>
</evidence>
<gene>
    <name evidence="5" type="ORF">BGW36DRAFT_375638</name>
</gene>
<evidence type="ECO:0000259" key="4">
    <source>
        <dbReference type="PROSITE" id="PS52004"/>
    </source>
</evidence>
<dbReference type="AlphaFoldDB" id="A0AAD4KX71"/>
<dbReference type="SUPFAM" id="SSF53901">
    <property type="entry name" value="Thiolase-like"/>
    <property type="match status" value="1"/>
</dbReference>
<evidence type="ECO:0000256" key="3">
    <source>
        <dbReference type="SAM" id="SignalP"/>
    </source>
</evidence>
<dbReference type="PANTHER" id="PTHR43775:SF37">
    <property type="entry name" value="SI:DKEY-61P9.11"/>
    <property type="match status" value="1"/>
</dbReference>
<proteinExistence type="predicted"/>
<accession>A0AAD4KX71</accession>
<name>A0AAD4KX71_9EURO</name>
<dbReference type="RefSeq" id="XP_046074839.1">
    <property type="nucleotide sequence ID" value="XM_046215790.1"/>
</dbReference>
<dbReference type="InterPro" id="IPR014031">
    <property type="entry name" value="Ketoacyl_synth_C"/>
</dbReference>
<feature type="domain" description="Ketosynthase family 3 (KS3)" evidence="4">
    <location>
        <begin position="1"/>
        <end position="152"/>
    </location>
</feature>
<dbReference type="PANTHER" id="PTHR43775">
    <property type="entry name" value="FATTY ACID SYNTHASE"/>
    <property type="match status" value="1"/>
</dbReference>
<evidence type="ECO:0000256" key="2">
    <source>
        <dbReference type="ARBA" id="ARBA00022553"/>
    </source>
</evidence>
<dbReference type="GO" id="GO:0006633">
    <property type="term" value="P:fatty acid biosynthetic process"/>
    <property type="evidence" value="ECO:0007669"/>
    <property type="project" value="TreeGrafter"/>
</dbReference>
<keyword evidence="2" id="KW-0597">Phosphoprotein</keyword>
<feature type="chain" id="PRO_5042079901" description="Ketosynthase family 3 (KS3) domain-containing protein" evidence="3">
    <location>
        <begin position="22"/>
        <end position="152"/>
    </location>
</feature>
<protein>
    <recommendedName>
        <fullName evidence="4">Ketosynthase family 3 (KS3) domain-containing protein</fullName>
    </recommendedName>
</protein>
<dbReference type="GeneID" id="70246077"/>
<feature type="signal peptide" evidence="3">
    <location>
        <begin position="1"/>
        <end position="21"/>
    </location>
</feature>
<dbReference type="Pfam" id="PF02801">
    <property type="entry name" value="Ketoacyl-synt_C"/>
    <property type="match status" value="1"/>
</dbReference>
<dbReference type="PROSITE" id="PS52004">
    <property type="entry name" value="KS3_2"/>
    <property type="match status" value="1"/>
</dbReference>
<dbReference type="EMBL" id="JAJTJA010000004">
    <property type="protein sequence ID" value="KAH8701133.1"/>
    <property type="molecule type" value="Genomic_DNA"/>
</dbReference>
<keyword evidence="3" id="KW-0732">Signal</keyword>
<sequence length="152" mass="16205">MLSVISMLLCVSRFLIRCGQHVDDVHDRDVILSVIRSSSCNTNCKVSGYGITFPNVGGQEKVIRHAYKRAYLDPNKTVYLETHGTGTPVGDSIEVRAVSRAMDDTQSPERPLLVGAGIGGGCGLLAGLTTMCAVLMADGPKLGAKSIFAETY</sequence>
<reference evidence="5" key="1">
    <citation type="submission" date="2021-12" db="EMBL/GenBank/DDBJ databases">
        <title>Convergent genome expansion in fungi linked to evolution of root-endophyte symbiosis.</title>
        <authorList>
            <consortium name="DOE Joint Genome Institute"/>
            <person name="Ke Y.-H."/>
            <person name="Bonito G."/>
            <person name="Liao H.-L."/>
            <person name="Looney B."/>
            <person name="Rojas-Flechas A."/>
            <person name="Nash J."/>
            <person name="Hameed K."/>
            <person name="Schadt C."/>
            <person name="Martin F."/>
            <person name="Crous P.W."/>
            <person name="Miettinen O."/>
            <person name="Magnuson J.K."/>
            <person name="Labbe J."/>
            <person name="Jacobson D."/>
            <person name="Doktycz M.J."/>
            <person name="Veneault-Fourrey C."/>
            <person name="Kuo A."/>
            <person name="Mondo S."/>
            <person name="Calhoun S."/>
            <person name="Riley R."/>
            <person name="Ohm R."/>
            <person name="LaButti K."/>
            <person name="Andreopoulos B."/>
            <person name="Pangilinan J."/>
            <person name="Nolan M."/>
            <person name="Tritt A."/>
            <person name="Clum A."/>
            <person name="Lipzen A."/>
            <person name="Daum C."/>
            <person name="Barry K."/>
            <person name="Grigoriev I.V."/>
            <person name="Vilgalys R."/>
        </authorList>
    </citation>
    <scope>NUCLEOTIDE SEQUENCE</scope>
    <source>
        <strain evidence="5">PMI_201</strain>
    </source>
</reference>
<dbReference type="SMART" id="SM00825">
    <property type="entry name" value="PKS_KS"/>
    <property type="match status" value="1"/>
</dbReference>
<evidence type="ECO:0000313" key="5">
    <source>
        <dbReference type="EMBL" id="KAH8701133.1"/>
    </source>
</evidence>
<dbReference type="GO" id="GO:0044550">
    <property type="term" value="P:secondary metabolite biosynthetic process"/>
    <property type="evidence" value="ECO:0007669"/>
    <property type="project" value="TreeGrafter"/>
</dbReference>
<organism evidence="5 6">
    <name type="scientific">Talaromyces proteolyticus</name>
    <dbReference type="NCBI Taxonomy" id="1131652"/>
    <lineage>
        <taxon>Eukaryota</taxon>
        <taxon>Fungi</taxon>
        <taxon>Dikarya</taxon>
        <taxon>Ascomycota</taxon>
        <taxon>Pezizomycotina</taxon>
        <taxon>Eurotiomycetes</taxon>
        <taxon>Eurotiomycetidae</taxon>
        <taxon>Eurotiales</taxon>
        <taxon>Trichocomaceae</taxon>
        <taxon>Talaromyces</taxon>
        <taxon>Talaromyces sect. Bacilispori</taxon>
    </lineage>
</organism>
<keyword evidence="1" id="KW-0596">Phosphopantetheine</keyword>
<keyword evidence="6" id="KW-1185">Reference proteome</keyword>
<dbReference type="Proteomes" id="UP001201262">
    <property type="component" value="Unassembled WGS sequence"/>
</dbReference>
<dbReference type="GO" id="GO:0004312">
    <property type="term" value="F:fatty acid synthase activity"/>
    <property type="evidence" value="ECO:0007669"/>
    <property type="project" value="TreeGrafter"/>
</dbReference>
<dbReference type="InterPro" id="IPR020841">
    <property type="entry name" value="PKS_Beta-ketoAc_synthase_dom"/>
</dbReference>